<evidence type="ECO:0000259" key="4">
    <source>
        <dbReference type="PROSITE" id="PS50175"/>
    </source>
</evidence>
<dbReference type="Pfam" id="PF13650">
    <property type="entry name" value="Asp_protease_2"/>
    <property type="match status" value="2"/>
</dbReference>
<organism evidence="5 6">
    <name type="scientific">Brevundimonas denitrificans</name>
    <dbReference type="NCBI Taxonomy" id="1443434"/>
    <lineage>
        <taxon>Bacteria</taxon>
        <taxon>Pseudomonadati</taxon>
        <taxon>Pseudomonadota</taxon>
        <taxon>Alphaproteobacteria</taxon>
        <taxon>Caulobacterales</taxon>
        <taxon>Caulobacteraceae</taxon>
        <taxon>Brevundimonas</taxon>
    </lineage>
</organism>
<proteinExistence type="predicted"/>
<dbReference type="SMART" id="SM00228">
    <property type="entry name" value="PDZ"/>
    <property type="match status" value="1"/>
</dbReference>
<dbReference type="Proteomes" id="UP001156921">
    <property type="component" value="Unassembled WGS sequence"/>
</dbReference>
<evidence type="ECO:0000256" key="1">
    <source>
        <dbReference type="ARBA" id="ARBA00022801"/>
    </source>
</evidence>
<feature type="domain" description="PDZ" evidence="3">
    <location>
        <begin position="528"/>
        <end position="596"/>
    </location>
</feature>
<dbReference type="InterPro" id="IPR001969">
    <property type="entry name" value="Aspartic_peptidase_AS"/>
</dbReference>
<dbReference type="PROSITE" id="PS00141">
    <property type="entry name" value="ASP_PROTEASE"/>
    <property type="match status" value="1"/>
</dbReference>
<name>A0ABQ6BPQ6_9CAUL</name>
<dbReference type="SUPFAM" id="SSF50630">
    <property type="entry name" value="Acid proteases"/>
    <property type="match status" value="1"/>
</dbReference>
<evidence type="ECO:0000259" key="3">
    <source>
        <dbReference type="PROSITE" id="PS50106"/>
    </source>
</evidence>
<keyword evidence="1" id="KW-0378">Hydrolase</keyword>
<keyword evidence="2" id="KW-0732">Signal</keyword>
<feature type="chain" id="PRO_5045237919" description="PDZ domain-containing protein" evidence="2">
    <location>
        <begin position="26"/>
        <end position="607"/>
    </location>
</feature>
<evidence type="ECO:0000313" key="5">
    <source>
        <dbReference type="EMBL" id="GLS02197.1"/>
    </source>
</evidence>
<dbReference type="CDD" id="cd05483">
    <property type="entry name" value="retropepsin_like_bacteria"/>
    <property type="match status" value="1"/>
</dbReference>
<evidence type="ECO:0000256" key="2">
    <source>
        <dbReference type="SAM" id="SignalP"/>
    </source>
</evidence>
<dbReference type="PROSITE" id="PS50106">
    <property type="entry name" value="PDZ"/>
    <property type="match status" value="1"/>
</dbReference>
<protein>
    <recommendedName>
        <fullName evidence="7">PDZ domain-containing protein</fullName>
    </recommendedName>
</protein>
<feature type="signal peptide" evidence="2">
    <location>
        <begin position="1"/>
        <end position="25"/>
    </location>
</feature>
<sequence length="607" mass="62923">MTRHTRLVAAATSVLSVLWSGAALADDPTAVLDRYRQWRGGAAFEALTAVRARGAVTASGLEGTIEQIATAAGDLSRDLDLGVVRNASARRGATGWTLTPSGQVEDLGPTAAEDLRRDALLMFEAVLDDPARLDRKPDVERDGRTFAVVAVDFGDADVHELYLEPDTGVLYGLRSVRDRREAFVRFDDWRMVEGVRMPFAEAAAESTGASVGVRWAEIDANPDIAEDAFARPAPAAAHVIAGGAASTGFMTFDLFAGSRIYIPATVNGVETEVLLDSGAEMTVLDKGFAERLGLTPSGQVAAVGTGGVGSAQFVGGVTLALDGITFADRTVAVIDLAAIGQAIGRPLPVILGKDAFNGLVVDVDFPARAIAFHEAEGFAPPEGVAEVPLTSTGSIRAIPLSIEGQAPALFDFDTGNGGALIIYPAYAEAAGLMDGRPSSTVMSGAVGGVRETGIATIRSIQVAGFEMRDVPATFPPAGPSAVDSDRAAGNVGLGVLGRFRLITDFEGGRLWLGATPESLGRPFARDRLGLSLRKEAGAVVVQRVSPNSPAAEAGWAAGARIVAIDGVEASALDAAALRAIVTGAAGRTVVLTLEGGETRTLEARDFY</sequence>
<dbReference type="PROSITE" id="PS50175">
    <property type="entry name" value="ASP_PROT_RETROV"/>
    <property type="match status" value="1"/>
</dbReference>
<dbReference type="Gene3D" id="2.40.70.10">
    <property type="entry name" value="Acid Proteases"/>
    <property type="match status" value="2"/>
</dbReference>
<dbReference type="Pfam" id="PF13180">
    <property type="entry name" value="PDZ_2"/>
    <property type="match status" value="1"/>
</dbReference>
<dbReference type="EMBL" id="BSOY01000056">
    <property type="protein sequence ID" value="GLS02197.1"/>
    <property type="molecule type" value="Genomic_DNA"/>
</dbReference>
<reference evidence="6" key="1">
    <citation type="journal article" date="2019" name="Int. J. Syst. Evol. Microbiol.">
        <title>The Global Catalogue of Microorganisms (GCM) 10K type strain sequencing project: providing services to taxonomists for standard genome sequencing and annotation.</title>
        <authorList>
            <consortium name="The Broad Institute Genomics Platform"/>
            <consortium name="The Broad Institute Genome Sequencing Center for Infectious Disease"/>
            <person name="Wu L."/>
            <person name="Ma J."/>
        </authorList>
    </citation>
    <scope>NUCLEOTIDE SEQUENCE [LARGE SCALE GENOMIC DNA]</scope>
    <source>
        <strain evidence="6">NBRC 110107</strain>
    </source>
</reference>
<dbReference type="InterPro" id="IPR036034">
    <property type="entry name" value="PDZ_sf"/>
</dbReference>
<comment type="caution">
    <text evidence="5">The sequence shown here is derived from an EMBL/GenBank/DDBJ whole genome shotgun (WGS) entry which is preliminary data.</text>
</comment>
<dbReference type="Gene3D" id="2.30.42.10">
    <property type="match status" value="1"/>
</dbReference>
<dbReference type="RefSeq" id="WP_284223076.1">
    <property type="nucleotide sequence ID" value="NZ_BSOY01000056.1"/>
</dbReference>
<dbReference type="SUPFAM" id="SSF50156">
    <property type="entry name" value="PDZ domain-like"/>
    <property type="match status" value="1"/>
</dbReference>
<dbReference type="InterPro" id="IPR034122">
    <property type="entry name" value="Retropepsin-like_bacterial"/>
</dbReference>
<evidence type="ECO:0008006" key="7">
    <source>
        <dbReference type="Google" id="ProtNLM"/>
    </source>
</evidence>
<dbReference type="InterPro" id="IPR001995">
    <property type="entry name" value="Peptidase_A2_cat"/>
</dbReference>
<evidence type="ECO:0000313" key="6">
    <source>
        <dbReference type="Proteomes" id="UP001156921"/>
    </source>
</evidence>
<dbReference type="InterPro" id="IPR021109">
    <property type="entry name" value="Peptidase_aspartic_dom_sf"/>
</dbReference>
<gene>
    <name evidence="5" type="ORF">GCM10007859_22190</name>
</gene>
<feature type="domain" description="Peptidase A2" evidence="4">
    <location>
        <begin position="271"/>
        <end position="347"/>
    </location>
</feature>
<keyword evidence="6" id="KW-1185">Reference proteome</keyword>
<dbReference type="InterPro" id="IPR001478">
    <property type="entry name" value="PDZ"/>
</dbReference>
<accession>A0ABQ6BPQ6</accession>